<evidence type="ECO:0000256" key="3">
    <source>
        <dbReference type="ARBA" id="ARBA00022431"/>
    </source>
</evidence>
<name>A0A8A4XAZ6_9VIRU</name>
<accession>A0A8A4XAZ6</accession>
<dbReference type="InterPro" id="IPR029053">
    <property type="entry name" value="Viral_coat"/>
</dbReference>
<proteinExistence type="inferred from homology"/>
<dbReference type="PRINTS" id="PR00226">
    <property type="entry name" value="GEMCOATMSV"/>
</dbReference>
<protein>
    <recommendedName>
        <fullName evidence="2">Capsid protein</fullName>
    </recommendedName>
    <alternativeName>
        <fullName evidence="8">Coat protein</fullName>
    </alternativeName>
</protein>
<keyword evidence="4" id="KW-1160">Virus entry into host cell</keyword>
<keyword evidence="6" id="KW-0238">DNA-binding</keyword>
<evidence type="ECO:0000256" key="7">
    <source>
        <dbReference type="ARBA" id="ARBA00025657"/>
    </source>
</evidence>
<evidence type="ECO:0000256" key="4">
    <source>
        <dbReference type="ARBA" id="ARBA00022524"/>
    </source>
</evidence>
<evidence type="ECO:0000313" key="9">
    <source>
        <dbReference type="EMBL" id="QTE03351.1"/>
    </source>
</evidence>
<evidence type="ECO:0000256" key="6">
    <source>
        <dbReference type="ARBA" id="ARBA00023125"/>
    </source>
</evidence>
<keyword evidence="3" id="KW-0946">Virion</keyword>
<dbReference type="InterPro" id="IPR000143">
    <property type="entry name" value="Gemcoat_MSV"/>
</dbReference>
<dbReference type="Gene3D" id="2.60.120.20">
    <property type="match status" value="1"/>
</dbReference>
<keyword evidence="3" id="KW-1140">T=1 icosahedral capsid protein</keyword>
<reference evidence="9" key="1">
    <citation type="submission" date="2020-10" db="EMBL/GenBank/DDBJ databases">
        <title>CRESS DNA virus dark matter in the feces of wild birds.</title>
        <authorList>
            <person name="Yang S."/>
            <person name="Zhang W."/>
        </authorList>
    </citation>
    <scope>NUCLEOTIDE SEQUENCE</scope>
    <source>
        <strain evidence="9">Ybb150cir4</strain>
    </source>
</reference>
<comment type="similarity">
    <text evidence="1">Belongs to the geminiviridae capsid protein family.</text>
</comment>
<evidence type="ECO:0000256" key="5">
    <source>
        <dbReference type="ARBA" id="ARBA00022562"/>
    </source>
</evidence>
<comment type="function">
    <text evidence="7">Encapsidates the viral genome into characteristic twinned ('geminate') particles. Binds the genomic viral ssDNA and shuttles it into and out of the cell nucleus. Plays a role in protection of the genome from degradation, virus acquisition and transmission by insect vectors, infectivity, and systemic movement. The CP of monopartite geminiviruses is absolutely essential for virus movement.</text>
</comment>
<keyword evidence="4" id="KW-1163">Viral penetration into host nucleus</keyword>
<dbReference type="InterPro" id="IPR000263">
    <property type="entry name" value="GV_A/BR1_coat"/>
</dbReference>
<dbReference type="GO" id="GO:0043657">
    <property type="term" value="C:host cell"/>
    <property type="evidence" value="ECO:0007669"/>
    <property type="project" value="GOC"/>
</dbReference>
<evidence type="ECO:0000256" key="2">
    <source>
        <dbReference type="ARBA" id="ARBA00018091"/>
    </source>
</evidence>
<sequence>MAWKRRAPVQTLMTRPAKMSRYSSQPSRPYNDYKNSVVYRRRYLKKKPQIPKKLQVYESVLGPTGNISIVTKTGFVWMLNAYTLGNGNTCRHGSRSITRAVMFRFVFSAVDAFWKGHYRVKFSNFLIYDKEPGDKAPACSDIFNTAYDGSSKMISLTANDRFKIWKRWEVNLASNSCTQGESLSAAVIGSPSKTTVEFNKYIKCLAVTDWKDVPTATIADMKRGALYFATMTDWDDQQVMVGFRGTYRSYFSSY</sequence>
<dbReference type="GO" id="GO:0075732">
    <property type="term" value="P:viral penetration into host nucleus"/>
    <property type="evidence" value="ECO:0007669"/>
    <property type="project" value="UniProtKB-KW"/>
</dbReference>
<dbReference type="EMBL" id="MW182746">
    <property type="protein sequence ID" value="QTE03351.1"/>
    <property type="molecule type" value="Genomic_DNA"/>
</dbReference>
<dbReference type="Pfam" id="PF00844">
    <property type="entry name" value="Gemini_coat"/>
    <property type="match status" value="1"/>
</dbReference>
<keyword evidence="9" id="KW-0167">Capsid protein</keyword>
<organism evidence="9">
    <name type="scientific">Emberiza chrysophrys CRESS-DNA-virus sp</name>
    <dbReference type="NCBI Taxonomy" id="2815029"/>
    <lineage>
        <taxon>Viruses</taxon>
        <taxon>Monodnaviria</taxon>
        <taxon>Shotokuvirae</taxon>
        <taxon>Cressdnaviricota</taxon>
    </lineage>
</organism>
<evidence type="ECO:0000256" key="1">
    <source>
        <dbReference type="ARBA" id="ARBA00005468"/>
    </source>
</evidence>
<evidence type="ECO:0000256" key="8">
    <source>
        <dbReference type="ARBA" id="ARBA00031336"/>
    </source>
</evidence>
<dbReference type="GO" id="GO:0039615">
    <property type="term" value="C:T=1 icosahedral viral capsid"/>
    <property type="evidence" value="ECO:0007669"/>
    <property type="project" value="UniProtKB-KW"/>
</dbReference>
<keyword evidence="5" id="KW-1048">Host nucleus</keyword>
<dbReference type="GO" id="GO:0005198">
    <property type="term" value="F:structural molecule activity"/>
    <property type="evidence" value="ECO:0007669"/>
    <property type="project" value="InterPro"/>
</dbReference>
<dbReference type="GO" id="GO:0003677">
    <property type="term" value="F:DNA binding"/>
    <property type="evidence" value="ECO:0007669"/>
    <property type="project" value="UniProtKB-KW"/>
</dbReference>